<accession>A0AA88XS43</accession>
<protein>
    <submittedName>
        <fullName evidence="1">Uncharacterized protein</fullName>
    </submittedName>
</protein>
<dbReference type="Proteomes" id="UP001188597">
    <property type="component" value="Unassembled WGS sequence"/>
</dbReference>
<gene>
    <name evidence="1" type="ORF">RJ639_002129</name>
</gene>
<evidence type="ECO:0000313" key="2">
    <source>
        <dbReference type="Proteomes" id="UP001188597"/>
    </source>
</evidence>
<dbReference type="AlphaFoldDB" id="A0AA88XS43"/>
<name>A0AA88XS43_9ASTE</name>
<reference evidence="1" key="1">
    <citation type="submission" date="2022-12" db="EMBL/GenBank/DDBJ databases">
        <title>Draft genome assemblies for two species of Escallonia (Escalloniales).</title>
        <authorList>
            <person name="Chanderbali A."/>
            <person name="Dervinis C."/>
            <person name="Anghel I."/>
            <person name="Soltis D."/>
            <person name="Soltis P."/>
            <person name="Zapata F."/>
        </authorList>
    </citation>
    <scope>NUCLEOTIDE SEQUENCE</scope>
    <source>
        <strain evidence="1">UCBG64.0493</strain>
        <tissue evidence="1">Leaf</tissue>
    </source>
</reference>
<comment type="caution">
    <text evidence="1">The sequence shown here is derived from an EMBL/GenBank/DDBJ whole genome shotgun (WGS) entry which is preliminary data.</text>
</comment>
<sequence length="108" mass="11690">MDIPSFFKHVNNLEKDILVIDQTKADDVHPKELGTRCYEAKLGLEGAVECARQNKMGAAVKNAPAAQVDGYVRVLSDGESLVVHVRSGIMGSRFQLLEPRNGGAALGR</sequence>
<dbReference type="EMBL" id="JAVXUP010000005">
    <property type="protein sequence ID" value="KAK3043550.1"/>
    <property type="molecule type" value="Genomic_DNA"/>
</dbReference>
<evidence type="ECO:0000313" key="1">
    <source>
        <dbReference type="EMBL" id="KAK3043550.1"/>
    </source>
</evidence>
<proteinExistence type="predicted"/>
<keyword evidence="2" id="KW-1185">Reference proteome</keyword>
<organism evidence="1 2">
    <name type="scientific">Escallonia herrerae</name>
    <dbReference type="NCBI Taxonomy" id="1293975"/>
    <lineage>
        <taxon>Eukaryota</taxon>
        <taxon>Viridiplantae</taxon>
        <taxon>Streptophyta</taxon>
        <taxon>Embryophyta</taxon>
        <taxon>Tracheophyta</taxon>
        <taxon>Spermatophyta</taxon>
        <taxon>Magnoliopsida</taxon>
        <taxon>eudicotyledons</taxon>
        <taxon>Gunneridae</taxon>
        <taxon>Pentapetalae</taxon>
        <taxon>asterids</taxon>
        <taxon>campanulids</taxon>
        <taxon>Escalloniales</taxon>
        <taxon>Escalloniaceae</taxon>
        <taxon>Escallonia</taxon>
    </lineage>
</organism>